<proteinExistence type="predicted"/>
<dbReference type="EMBL" id="CACVAV010000002">
    <property type="protein sequence ID" value="CAA6799947.1"/>
    <property type="molecule type" value="Genomic_DNA"/>
</dbReference>
<protein>
    <recommendedName>
        <fullName evidence="2">Curli production assembly/transport component CsgF</fullName>
    </recommendedName>
</protein>
<gene>
    <name evidence="5" type="ORF">HELGO_WM67885</name>
</gene>
<feature type="non-terminal residue" evidence="5">
    <location>
        <position position="1"/>
    </location>
</feature>
<evidence type="ECO:0000256" key="3">
    <source>
        <dbReference type="ARBA" id="ARBA00022729"/>
    </source>
</evidence>
<reference evidence="5" key="1">
    <citation type="submission" date="2020-01" db="EMBL/GenBank/DDBJ databases">
        <authorList>
            <person name="Meier V. D."/>
            <person name="Meier V D."/>
        </authorList>
    </citation>
    <scope>NUCLEOTIDE SEQUENCE</scope>
    <source>
        <strain evidence="5">HLG_WM_MAG_08</strain>
    </source>
</reference>
<evidence type="ECO:0000256" key="2">
    <source>
        <dbReference type="ARBA" id="ARBA00014031"/>
    </source>
</evidence>
<evidence type="ECO:0000256" key="1">
    <source>
        <dbReference type="ARBA" id="ARBA00003989"/>
    </source>
</evidence>
<accession>A0A6S6RTT1</accession>
<evidence type="ECO:0000256" key="4">
    <source>
        <dbReference type="SAM" id="SignalP"/>
    </source>
</evidence>
<name>A0A6S6RTT1_9GAMM</name>
<dbReference type="InterPro" id="IPR018893">
    <property type="entry name" value="T8SS_CsgF"/>
</dbReference>
<dbReference type="Pfam" id="PF10614">
    <property type="entry name" value="CsgF"/>
    <property type="match status" value="1"/>
</dbReference>
<organism evidence="5">
    <name type="scientific">uncultured Thiotrichaceae bacterium</name>
    <dbReference type="NCBI Taxonomy" id="298394"/>
    <lineage>
        <taxon>Bacteria</taxon>
        <taxon>Pseudomonadati</taxon>
        <taxon>Pseudomonadota</taxon>
        <taxon>Gammaproteobacteria</taxon>
        <taxon>Thiotrichales</taxon>
        <taxon>Thiotrichaceae</taxon>
        <taxon>environmental samples</taxon>
    </lineage>
</organism>
<evidence type="ECO:0000313" key="5">
    <source>
        <dbReference type="EMBL" id="CAA6799947.1"/>
    </source>
</evidence>
<feature type="chain" id="PRO_5028190049" description="Curli production assembly/transport component CsgF" evidence="4">
    <location>
        <begin position="34"/>
        <end position="155"/>
    </location>
</feature>
<sequence>YAQSQQLLKENNNMKNKLLFISILLLTISSATATAGEMVYQPQNTAFGGNNASATQLMLSKAQAQDTTENPDIGSTGQTALDRFKDSLERRILDQIARGIVNDAFNSDGDILDDAGTFSTEDFSIMVDQDNPDAISVSITEFSTGSETIMEIPRF</sequence>
<keyword evidence="3 4" id="KW-0732">Signal</keyword>
<feature type="signal peptide" evidence="4">
    <location>
        <begin position="1"/>
        <end position="33"/>
    </location>
</feature>
<dbReference type="AlphaFoldDB" id="A0A6S6RTT1"/>
<comment type="function">
    <text evidence="1">May be involved in the biogenesis of curli organelles.</text>
</comment>